<feature type="region of interest" description="Disordered" evidence="1">
    <location>
        <begin position="82"/>
        <end position="115"/>
    </location>
</feature>
<dbReference type="Gene3D" id="2.60.120.970">
    <property type="match status" value="1"/>
</dbReference>
<feature type="compositionally biased region" description="Basic residues" evidence="1">
    <location>
        <begin position="82"/>
        <end position="109"/>
    </location>
</feature>
<reference evidence="2 3" key="1">
    <citation type="submission" date="2024-03" db="EMBL/GenBank/DDBJ databases">
        <title>Adaptation during the transition from Ophiocordyceps entomopathogen to insect associate is accompanied by gene loss and intensified selection.</title>
        <authorList>
            <person name="Ward C.M."/>
            <person name="Onetto C.A."/>
            <person name="Borneman A.R."/>
        </authorList>
    </citation>
    <scope>NUCLEOTIDE SEQUENCE [LARGE SCALE GENOMIC DNA]</scope>
    <source>
        <strain evidence="2">AWRI1</strain>
        <tissue evidence="2">Single Adult Female</tissue>
    </source>
</reference>
<sequence length="209" mass="24108">MTLLVTIINADYNAHRVRTQHNHRRKSIKDFSQPLAANISMDDSTIGSQLERITPIPNTTEFHHEKTTERLYRGNKCPNLVRYHHHRHNPNQHDHNHHHQRRQKRKSRDKRHDFNVDSQRVEIIKQQILSKLGLTSTPNVTTAAATKFLLEALSLEQNPALMDEGSTAISRTSNTLDSEPDDFYGKTSEIIGFAEPGLCIFCLNFIRSR</sequence>
<dbReference type="EMBL" id="JBBCAQ010000038">
    <property type="protein sequence ID" value="KAK7571849.1"/>
    <property type="molecule type" value="Genomic_DNA"/>
</dbReference>
<proteinExistence type="predicted"/>
<dbReference type="Proteomes" id="UP001367676">
    <property type="component" value="Unassembled WGS sequence"/>
</dbReference>
<name>A0AAN9T6X7_9HEMI</name>
<dbReference type="AlphaFoldDB" id="A0AAN9T6X7"/>
<evidence type="ECO:0000256" key="1">
    <source>
        <dbReference type="SAM" id="MobiDB-lite"/>
    </source>
</evidence>
<comment type="caution">
    <text evidence="2">The sequence shown here is derived from an EMBL/GenBank/DDBJ whole genome shotgun (WGS) entry which is preliminary data.</text>
</comment>
<evidence type="ECO:0000313" key="2">
    <source>
        <dbReference type="EMBL" id="KAK7571849.1"/>
    </source>
</evidence>
<keyword evidence="3" id="KW-1185">Reference proteome</keyword>
<gene>
    <name evidence="2" type="ORF">V9T40_014321</name>
</gene>
<accession>A0AAN9T6X7</accession>
<evidence type="ECO:0000313" key="3">
    <source>
        <dbReference type="Proteomes" id="UP001367676"/>
    </source>
</evidence>
<organism evidence="2 3">
    <name type="scientific">Parthenolecanium corni</name>
    <dbReference type="NCBI Taxonomy" id="536013"/>
    <lineage>
        <taxon>Eukaryota</taxon>
        <taxon>Metazoa</taxon>
        <taxon>Ecdysozoa</taxon>
        <taxon>Arthropoda</taxon>
        <taxon>Hexapoda</taxon>
        <taxon>Insecta</taxon>
        <taxon>Pterygota</taxon>
        <taxon>Neoptera</taxon>
        <taxon>Paraneoptera</taxon>
        <taxon>Hemiptera</taxon>
        <taxon>Sternorrhyncha</taxon>
        <taxon>Coccoidea</taxon>
        <taxon>Coccidae</taxon>
        <taxon>Parthenolecanium</taxon>
    </lineage>
</organism>
<protein>
    <submittedName>
        <fullName evidence="2">Uncharacterized protein</fullName>
    </submittedName>
</protein>